<sequence length="314" mass="36328">MDPRQKILADINLESSKIFYSRKPIVLLCGGFVPEKPHPDAQDPPVKSLRDAITRRVINLANPPYVFRPEEIKSWQDDGVFRNLMDFESDLASICSLVAIVVESEGSIAELGAFSQLPDLRKKLIVIVAEELSQDKSFINLGILRYIKEEHETSVKIYPWQIKYPLEISLDMVNDVVEDIQIELEALKKTQTFNIQNDVHLMTLIYELIKIFVALKESELLDSLKNFGREVHRDALRRRLFLLEQFGLIEKISYSDSIFYASRDDTFHRLRLATKTDGSVDFLRSRIECLEYYKETNSERNRNRAIHKAKLGGH</sequence>
<accession>A0A1H3U0C7</accession>
<dbReference type="InterPro" id="IPR049725">
    <property type="entry name" value="STM3845-like"/>
</dbReference>
<dbReference type="RefSeq" id="WP_069786598.1">
    <property type="nucleotide sequence ID" value="NZ_FNOX01000012.1"/>
</dbReference>
<dbReference type="EMBL" id="FNOX01000012">
    <property type="protein sequence ID" value="SDZ55315.1"/>
    <property type="molecule type" value="Genomic_DNA"/>
</dbReference>
<gene>
    <name evidence="1" type="ORF">SAMN05216247_112134</name>
</gene>
<dbReference type="Proteomes" id="UP000182902">
    <property type="component" value="Unassembled WGS sequence"/>
</dbReference>
<evidence type="ECO:0000313" key="2">
    <source>
        <dbReference type="Proteomes" id="UP000182902"/>
    </source>
</evidence>
<dbReference type="AlphaFoldDB" id="A0A1H3U0C7"/>
<protein>
    <submittedName>
        <fullName evidence="1">Uncharacterized protein</fullName>
    </submittedName>
</protein>
<name>A0A1H3U0C7_9PSED</name>
<organism evidence="1 2">
    <name type="scientific">Pseudomonas salomonii</name>
    <dbReference type="NCBI Taxonomy" id="191391"/>
    <lineage>
        <taxon>Bacteria</taxon>
        <taxon>Pseudomonadati</taxon>
        <taxon>Pseudomonadota</taxon>
        <taxon>Gammaproteobacteria</taxon>
        <taxon>Pseudomonadales</taxon>
        <taxon>Pseudomonadaceae</taxon>
        <taxon>Pseudomonas</taxon>
    </lineage>
</organism>
<reference evidence="1 2" key="1">
    <citation type="submission" date="2016-10" db="EMBL/GenBank/DDBJ databases">
        <authorList>
            <person name="de Groot N.N."/>
        </authorList>
    </citation>
    <scope>NUCLEOTIDE SEQUENCE [LARGE SCALE GENOMIC DNA]</scope>
    <source>
        <strain evidence="1 2">ICMP 14252</strain>
    </source>
</reference>
<evidence type="ECO:0000313" key="1">
    <source>
        <dbReference type="EMBL" id="SDZ55315.1"/>
    </source>
</evidence>
<proteinExistence type="predicted"/>
<dbReference type="NCBIfam" id="NF038232">
    <property type="entry name" value="STM3845_fam"/>
    <property type="match status" value="1"/>
</dbReference>